<reference evidence="5 6" key="1">
    <citation type="submission" date="2020-08" db="EMBL/GenBank/DDBJ databases">
        <title>The Agave Microbiome: Exploring the role of microbial communities in plant adaptations to desert environments.</title>
        <authorList>
            <person name="Partida-Martinez L.P."/>
        </authorList>
    </citation>
    <scope>NUCLEOTIDE SEQUENCE [LARGE SCALE GENOMIC DNA]</scope>
    <source>
        <strain evidence="5 6">RAT4</strain>
    </source>
</reference>
<evidence type="ECO:0000259" key="4">
    <source>
        <dbReference type="Pfam" id="PF01420"/>
    </source>
</evidence>
<comment type="similarity">
    <text evidence="1">Belongs to the type-I restriction system S methylase family.</text>
</comment>
<proteinExistence type="inferred from homology"/>
<evidence type="ECO:0000313" key="6">
    <source>
        <dbReference type="Proteomes" id="UP000582085"/>
    </source>
</evidence>
<dbReference type="PANTHER" id="PTHR30408:SF12">
    <property type="entry name" value="TYPE I RESTRICTION ENZYME MJAVIII SPECIFICITY SUBUNIT"/>
    <property type="match status" value="1"/>
</dbReference>
<organism evidence="5 6">
    <name type="scientific">Micrococcus aloeverae</name>
    <dbReference type="NCBI Taxonomy" id="1391911"/>
    <lineage>
        <taxon>Bacteria</taxon>
        <taxon>Bacillati</taxon>
        <taxon>Actinomycetota</taxon>
        <taxon>Actinomycetes</taxon>
        <taxon>Micrococcales</taxon>
        <taxon>Micrococcaceae</taxon>
        <taxon>Micrococcus</taxon>
    </lineage>
</organism>
<comment type="caution">
    <text evidence="5">The sequence shown here is derived from an EMBL/GenBank/DDBJ whole genome shotgun (WGS) entry which is preliminary data.</text>
</comment>
<keyword evidence="6" id="KW-1185">Reference proteome</keyword>
<dbReference type="PANTHER" id="PTHR30408">
    <property type="entry name" value="TYPE-1 RESTRICTION ENZYME ECOKI SPECIFICITY PROTEIN"/>
    <property type="match status" value="1"/>
</dbReference>
<sequence>MKNIPKSRLLELSLLVPSPDEQRAISTALVDVDHLIASLERLIAKKREIKQGLMQELLTGRTRLSGFTEPWARLKVALESHLKARIGWQGLTTEEYLSSGSFRLVGGTDLRNGKIDWSTTPFVDKWRFDQDLNIQLKSGDILISKDGTIGKVALVGEMPGPATLNSGVFVVRPKRDAYDSRFLFCMLQSQLFGDFVAGLSAGSTINHLYQKDLATLEFVVPGSLPEQRAIADIILDADDEIAALGRRLASARAIKQGMMQELLTGRTRLTEEVAA</sequence>
<evidence type="ECO:0000256" key="2">
    <source>
        <dbReference type="ARBA" id="ARBA00022747"/>
    </source>
</evidence>
<evidence type="ECO:0000313" key="5">
    <source>
        <dbReference type="EMBL" id="MBA9082149.1"/>
    </source>
</evidence>
<keyword evidence="5" id="KW-0378">Hydrolase</keyword>
<dbReference type="SUPFAM" id="SSF116734">
    <property type="entry name" value="DNA methylase specificity domain"/>
    <property type="match status" value="2"/>
</dbReference>
<gene>
    <name evidence="5" type="ORF">FHR79_002285</name>
</gene>
<feature type="domain" description="Type I restriction modification DNA specificity" evidence="4">
    <location>
        <begin position="110"/>
        <end position="241"/>
    </location>
</feature>
<dbReference type="InterPro" id="IPR000055">
    <property type="entry name" value="Restrct_endonuc_typeI_TRD"/>
</dbReference>
<protein>
    <submittedName>
        <fullName evidence="5">Type I restriction enzyme S subunit</fullName>
        <ecNumber evidence="5">3.1.21.3</ecNumber>
    </submittedName>
</protein>
<dbReference type="Gene3D" id="3.90.220.20">
    <property type="entry name" value="DNA methylase specificity domains"/>
    <property type="match status" value="2"/>
</dbReference>
<keyword evidence="2" id="KW-0680">Restriction system</keyword>
<name>A0ABR6E165_9MICC</name>
<accession>A0ABR6E165</accession>
<evidence type="ECO:0000256" key="1">
    <source>
        <dbReference type="ARBA" id="ARBA00010923"/>
    </source>
</evidence>
<dbReference type="EC" id="3.1.21.3" evidence="5"/>
<keyword evidence="3" id="KW-0238">DNA-binding</keyword>
<dbReference type="Proteomes" id="UP000582085">
    <property type="component" value="Unassembled WGS sequence"/>
</dbReference>
<dbReference type="Pfam" id="PF01420">
    <property type="entry name" value="Methylase_S"/>
    <property type="match status" value="1"/>
</dbReference>
<dbReference type="InterPro" id="IPR044946">
    <property type="entry name" value="Restrct_endonuc_typeI_TRD_sf"/>
</dbReference>
<dbReference type="EMBL" id="JACJIO010000028">
    <property type="protein sequence ID" value="MBA9082149.1"/>
    <property type="molecule type" value="Genomic_DNA"/>
</dbReference>
<dbReference type="GO" id="GO:0009035">
    <property type="term" value="F:type I site-specific deoxyribonuclease activity"/>
    <property type="evidence" value="ECO:0007669"/>
    <property type="project" value="UniProtKB-EC"/>
</dbReference>
<dbReference type="Gene3D" id="1.10.287.1120">
    <property type="entry name" value="Bipartite methylase S protein"/>
    <property type="match status" value="1"/>
</dbReference>
<dbReference type="RefSeq" id="WP_182488806.1">
    <property type="nucleotide sequence ID" value="NZ_JACJIO010000028.1"/>
</dbReference>
<dbReference type="InterPro" id="IPR052021">
    <property type="entry name" value="Type-I_RS_S_subunit"/>
</dbReference>
<evidence type="ECO:0000256" key="3">
    <source>
        <dbReference type="ARBA" id="ARBA00023125"/>
    </source>
</evidence>